<feature type="region of interest" description="Disordered" evidence="1">
    <location>
        <begin position="1"/>
        <end position="24"/>
    </location>
</feature>
<protein>
    <submittedName>
        <fullName evidence="2">Uncharacterized protein</fullName>
    </submittedName>
</protein>
<keyword evidence="3" id="KW-1185">Reference proteome</keyword>
<gene>
    <name evidence="2" type="ORF">ACFQGD_26055</name>
</gene>
<name>A0ABW2C5F5_9PSEU</name>
<evidence type="ECO:0000313" key="2">
    <source>
        <dbReference type="EMBL" id="MFC6870601.1"/>
    </source>
</evidence>
<comment type="caution">
    <text evidence="2">The sequence shown here is derived from an EMBL/GenBank/DDBJ whole genome shotgun (WGS) entry which is preliminary data.</text>
</comment>
<dbReference type="RefSeq" id="WP_345399876.1">
    <property type="nucleotide sequence ID" value="NZ_BAABLA010000095.1"/>
</dbReference>
<dbReference type="Proteomes" id="UP001596337">
    <property type="component" value="Unassembled WGS sequence"/>
</dbReference>
<accession>A0ABW2C5F5</accession>
<evidence type="ECO:0000313" key="3">
    <source>
        <dbReference type="Proteomes" id="UP001596337"/>
    </source>
</evidence>
<organism evidence="2 3">
    <name type="scientific">Haloechinothrix salitolerans</name>
    <dbReference type="NCBI Taxonomy" id="926830"/>
    <lineage>
        <taxon>Bacteria</taxon>
        <taxon>Bacillati</taxon>
        <taxon>Actinomycetota</taxon>
        <taxon>Actinomycetes</taxon>
        <taxon>Pseudonocardiales</taxon>
        <taxon>Pseudonocardiaceae</taxon>
        <taxon>Haloechinothrix</taxon>
    </lineage>
</organism>
<sequence length="226" mass="23776">MTETMTFPEVPARSPDAPAREGSTFPVTIEDDATPLVRLIGRTLRESARVGHADEVMGRSVGTVAVRSHDTPQAATVVLDGETVEVTSGVLGEPDATVVVDLHARFASAQEPTGDAALAADILRALRPPLPHWREAAQRFWEVTRGIPGIPDVLIVDAIGPDGSERGQFGAGSSEYLMTGPSDLLAGVFSGADDFLASLAAGVQIKGTLSQMSVMTAASWKVRFDV</sequence>
<dbReference type="EMBL" id="JBHSXX010000001">
    <property type="protein sequence ID" value="MFC6870601.1"/>
    <property type="molecule type" value="Genomic_DNA"/>
</dbReference>
<proteinExistence type="predicted"/>
<reference evidence="3" key="1">
    <citation type="journal article" date="2019" name="Int. J. Syst. Evol. Microbiol.">
        <title>The Global Catalogue of Microorganisms (GCM) 10K type strain sequencing project: providing services to taxonomists for standard genome sequencing and annotation.</title>
        <authorList>
            <consortium name="The Broad Institute Genomics Platform"/>
            <consortium name="The Broad Institute Genome Sequencing Center for Infectious Disease"/>
            <person name="Wu L."/>
            <person name="Ma J."/>
        </authorList>
    </citation>
    <scope>NUCLEOTIDE SEQUENCE [LARGE SCALE GENOMIC DNA]</scope>
    <source>
        <strain evidence="3">KCTC 32255</strain>
    </source>
</reference>
<evidence type="ECO:0000256" key="1">
    <source>
        <dbReference type="SAM" id="MobiDB-lite"/>
    </source>
</evidence>